<gene>
    <name evidence="1" type="ORF">Dsin_011404</name>
</gene>
<evidence type="ECO:0000313" key="2">
    <source>
        <dbReference type="Proteomes" id="UP001281410"/>
    </source>
</evidence>
<dbReference type="PANTHER" id="PTHR31973">
    <property type="entry name" value="POLYPROTEIN, PUTATIVE-RELATED"/>
    <property type="match status" value="1"/>
</dbReference>
<keyword evidence="2" id="KW-1185">Reference proteome</keyword>
<dbReference type="PANTHER" id="PTHR31973:SF195">
    <property type="entry name" value="MUDR FAMILY TRANSPOSASE"/>
    <property type="match status" value="1"/>
</dbReference>
<evidence type="ECO:0008006" key="3">
    <source>
        <dbReference type="Google" id="ProtNLM"/>
    </source>
</evidence>
<comment type="caution">
    <text evidence="1">The sequence shown here is derived from an EMBL/GenBank/DDBJ whole genome shotgun (WGS) entry which is preliminary data.</text>
</comment>
<accession>A0AAE0EDS0</accession>
<protein>
    <recommendedName>
        <fullName evidence="3">MULE transposase domain-containing protein</fullName>
    </recommendedName>
</protein>
<evidence type="ECO:0000313" key="1">
    <source>
        <dbReference type="EMBL" id="KAK3224379.1"/>
    </source>
</evidence>
<name>A0AAE0EDS0_9ROSI</name>
<reference evidence="1" key="1">
    <citation type="journal article" date="2023" name="Plant J.">
        <title>Genome sequences and population genomics provide insights into the demographic history, inbreeding, and mutation load of two 'living fossil' tree species of Dipteronia.</title>
        <authorList>
            <person name="Feng Y."/>
            <person name="Comes H.P."/>
            <person name="Chen J."/>
            <person name="Zhu S."/>
            <person name="Lu R."/>
            <person name="Zhang X."/>
            <person name="Li P."/>
            <person name="Qiu J."/>
            <person name="Olsen K.M."/>
            <person name="Qiu Y."/>
        </authorList>
    </citation>
    <scope>NUCLEOTIDE SEQUENCE</scope>
    <source>
        <strain evidence="1">NBL</strain>
    </source>
</reference>
<dbReference type="Proteomes" id="UP001281410">
    <property type="component" value="Unassembled WGS sequence"/>
</dbReference>
<proteinExistence type="predicted"/>
<dbReference type="AlphaFoldDB" id="A0AAE0EDS0"/>
<organism evidence="1 2">
    <name type="scientific">Dipteronia sinensis</name>
    <dbReference type="NCBI Taxonomy" id="43782"/>
    <lineage>
        <taxon>Eukaryota</taxon>
        <taxon>Viridiplantae</taxon>
        <taxon>Streptophyta</taxon>
        <taxon>Embryophyta</taxon>
        <taxon>Tracheophyta</taxon>
        <taxon>Spermatophyta</taxon>
        <taxon>Magnoliopsida</taxon>
        <taxon>eudicotyledons</taxon>
        <taxon>Gunneridae</taxon>
        <taxon>Pentapetalae</taxon>
        <taxon>rosids</taxon>
        <taxon>malvids</taxon>
        <taxon>Sapindales</taxon>
        <taxon>Sapindaceae</taxon>
        <taxon>Hippocastanoideae</taxon>
        <taxon>Acereae</taxon>
        <taxon>Dipteronia</taxon>
    </lineage>
</organism>
<sequence>MMNQDASGPSSRGTLVDTSVRLRPVRSKIKDDSVMEILLCDKGHVSKVYVSVVEKVSAEPSHVVSGRSLKPKETMTDMQMEHGLGLLYTKALTAKELAEQNVFGPPDLSYQLLPAYCHQLKRMNSGTVTAIKTDAAQKFEYLFISLNASLVGFQTAIRPTICIDATHLKGKFGGVMFIAACQDANNQVFPLAYGWGAVE</sequence>
<dbReference type="EMBL" id="JANJYJ010000003">
    <property type="protein sequence ID" value="KAK3224379.1"/>
    <property type="molecule type" value="Genomic_DNA"/>
</dbReference>